<dbReference type="InterPro" id="IPR036291">
    <property type="entry name" value="NAD(P)-bd_dom_sf"/>
</dbReference>
<dbReference type="PANTHER" id="PTHR42760">
    <property type="entry name" value="SHORT-CHAIN DEHYDROGENASES/REDUCTASES FAMILY MEMBER"/>
    <property type="match status" value="1"/>
</dbReference>
<dbReference type="CDD" id="cd05233">
    <property type="entry name" value="SDR_c"/>
    <property type="match status" value="1"/>
</dbReference>
<comment type="caution">
    <text evidence="2">The sequence shown here is derived from an EMBL/GenBank/DDBJ whole genome shotgun (WGS) entry which is preliminary data.</text>
</comment>
<dbReference type="SUPFAM" id="SSF51735">
    <property type="entry name" value="NAD(P)-binding Rossmann-fold domains"/>
    <property type="match status" value="1"/>
</dbReference>
<organism evidence="2 3">
    <name type="scientific">Ornithinibacillus caprae</name>
    <dbReference type="NCBI Taxonomy" id="2678566"/>
    <lineage>
        <taxon>Bacteria</taxon>
        <taxon>Bacillati</taxon>
        <taxon>Bacillota</taxon>
        <taxon>Bacilli</taxon>
        <taxon>Bacillales</taxon>
        <taxon>Bacillaceae</taxon>
        <taxon>Ornithinibacillus</taxon>
    </lineage>
</organism>
<dbReference type="RefSeq" id="WP_155671055.1">
    <property type="nucleotide sequence ID" value="NZ_WOCA01000020.1"/>
</dbReference>
<gene>
    <name evidence="2" type="ORF">GMD78_18405</name>
</gene>
<dbReference type="PRINTS" id="PR00081">
    <property type="entry name" value="GDHRDH"/>
</dbReference>
<proteinExistence type="inferred from homology"/>
<dbReference type="AlphaFoldDB" id="A0A6N8FQK7"/>
<name>A0A6N8FQK7_9BACI</name>
<keyword evidence="3" id="KW-1185">Reference proteome</keyword>
<evidence type="ECO:0000256" key="1">
    <source>
        <dbReference type="ARBA" id="ARBA00006484"/>
    </source>
</evidence>
<dbReference type="GO" id="GO:0016616">
    <property type="term" value="F:oxidoreductase activity, acting on the CH-OH group of donors, NAD or NADP as acceptor"/>
    <property type="evidence" value="ECO:0007669"/>
    <property type="project" value="TreeGrafter"/>
</dbReference>
<evidence type="ECO:0000313" key="2">
    <source>
        <dbReference type="EMBL" id="MUK90349.1"/>
    </source>
</evidence>
<sequence>MSFVFKLIIPYHKEVNTFNIGGRRMSDVYVITGGSGGMGKAVAELVGKKGTVLLADVNEDRLAQTKEELVAKGIHDVHYQTVDVTDKENVKDLANKAASLGTLKAIVHTAGLSPTMSDSKRITEVNLVGTGIVLNEFIKLAEPGTVAVCISSMSGHMAPKEGPYTEVLKNPLDENVVEMMEKFSQGNPGSAYSLSKLGVILIAEDQAWDWGQKGARIVSLSPGTINTPMGRQEASQQKEMKVLLDNTPLQREGEPSEIATVVDFLVSDAASYITGTDILVDGGTTANMTKLRATQSK</sequence>
<dbReference type="Gene3D" id="3.40.50.720">
    <property type="entry name" value="NAD(P)-binding Rossmann-like Domain"/>
    <property type="match status" value="1"/>
</dbReference>
<dbReference type="Proteomes" id="UP000469125">
    <property type="component" value="Unassembled WGS sequence"/>
</dbReference>
<protein>
    <submittedName>
        <fullName evidence="2">SDR family oxidoreductase</fullName>
    </submittedName>
</protein>
<evidence type="ECO:0000313" key="3">
    <source>
        <dbReference type="Proteomes" id="UP000469125"/>
    </source>
</evidence>
<dbReference type="InterPro" id="IPR002347">
    <property type="entry name" value="SDR_fam"/>
</dbReference>
<dbReference type="Pfam" id="PF00106">
    <property type="entry name" value="adh_short"/>
    <property type="match status" value="1"/>
</dbReference>
<accession>A0A6N8FQK7</accession>
<dbReference type="EMBL" id="WOCA01000020">
    <property type="protein sequence ID" value="MUK90349.1"/>
    <property type="molecule type" value="Genomic_DNA"/>
</dbReference>
<comment type="similarity">
    <text evidence="1">Belongs to the short-chain dehydrogenases/reductases (SDR) family.</text>
</comment>
<dbReference type="Pfam" id="PF13561">
    <property type="entry name" value="adh_short_C2"/>
    <property type="match status" value="1"/>
</dbReference>
<reference evidence="2 3" key="1">
    <citation type="submission" date="2019-11" db="EMBL/GenBank/DDBJ databases">
        <authorList>
            <person name="Li X."/>
        </authorList>
    </citation>
    <scope>NUCLEOTIDE SEQUENCE [LARGE SCALE GENOMIC DNA]</scope>
    <source>
        <strain evidence="2 3">L9</strain>
    </source>
</reference>